<comment type="caution">
    <text evidence="6">The sequence shown here is derived from an EMBL/GenBank/DDBJ whole genome shotgun (WGS) entry which is preliminary data.</text>
</comment>
<comment type="function">
    <text evidence="1">May act as a substrate-specific adapter of an E3 ubiquitin-protein ligase complex (CUL3-RBX1-BTB) which mediates the ubiquitination and subsequent proteasomal degradation of target proteins.</text>
</comment>
<dbReference type="InterPro" id="IPR008974">
    <property type="entry name" value="TRAF-like"/>
</dbReference>
<dbReference type="Proteomes" id="UP001058974">
    <property type="component" value="Chromosome 3"/>
</dbReference>
<dbReference type="AlphaFoldDB" id="A0A9D4XNZ5"/>
<dbReference type="PANTHER" id="PTHR46336">
    <property type="entry name" value="OS02G0260700 PROTEIN"/>
    <property type="match status" value="1"/>
</dbReference>
<name>A0A9D4XNZ5_PEA</name>
<evidence type="ECO:0000256" key="4">
    <source>
        <dbReference type="ARBA" id="ARBA00022786"/>
    </source>
</evidence>
<keyword evidence="7" id="KW-1185">Reference proteome</keyword>
<evidence type="ECO:0000256" key="2">
    <source>
        <dbReference type="ARBA" id="ARBA00004184"/>
    </source>
</evidence>
<feature type="non-terminal residue" evidence="6">
    <location>
        <position position="431"/>
    </location>
</feature>
<dbReference type="InterPro" id="IPR000210">
    <property type="entry name" value="BTB/POZ_dom"/>
</dbReference>
<accession>A0A9D4XNZ5</accession>
<comment type="pathway">
    <text evidence="3">Protein modification; protein ubiquitination.</text>
</comment>
<dbReference type="GO" id="GO:0010114">
    <property type="term" value="P:response to red light"/>
    <property type="evidence" value="ECO:0007669"/>
    <property type="project" value="TreeGrafter"/>
</dbReference>
<dbReference type="EMBL" id="JAMSHJ010000003">
    <property type="protein sequence ID" value="KAI5423888.1"/>
    <property type="molecule type" value="Genomic_DNA"/>
</dbReference>
<feature type="domain" description="BTB" evidence="5">
    <location>
        <begin position="15"/>
        <end position="84"/>
    </location>
</feature>
<dbReference type="Gene3D" id="2.60.210.10">
    <property type="entry name" value="Apoptosis, Tumor Necrosis Factor Receptor Associated Protein 2, Chain A"/>
    <property type="match status" value="1"/>
</dbReference>
<sequence length="431" mass="49486">GDEAANADDTANLHMDYSVVVKVKTLYVNSSLLASKSSFFYKLFFNGMKESKQTNITVRITTSEEVPFMELLKFMYTDSLNVTSLPSMLDVLMAADKFRVASCVRYCIRVLLNIPMTPESAVLYLELPYSVLMDDVIRRLVVAAKQYLVARYKDITKHQEELMGLPLAGVLALLSSDELQVASEDVVFDFMLKWARTQYPSLEERRQILRAKLIPFIRFPYLSCRKLKMFQTCNDFDRDFASRLVFEALHFKAETPHQQRIIAAELASPSRFFIERSYKYRPIKVVEFELPRKQCVVYLDLKRKECANLFPSGCVSSQVFYLGGQGFFLSAHCGVGRQSFSHCLGLFLGMQGNGPANFSVDFEFAVRSKPTIEYITKYKGNFTFTEVPAVSYRNFFCIPWTSFMAEDSLYFINDVLHLRVEVTIKNQPNIQ</sequence>
<dbReference type="Gramene" id="Psat03G0020000-T2">
    <property type="protein sequence ID" value="KAI5423888.1"/>
    <property type="gene ID" value="KIW84_030200"/>
</dbReference>
<organism evidence="6 7">
    <name type="scientific">Pisum sativum</name>
    <name type="common">Garden pea</name>
    <name type="synonym">Lathyrus oleraceus</name>
    <dbReference type="NCBI Taxonomy" id="3888"/>
    <lineage>
        <taxon>Eukaryota</taxon>
        <taxon>Viridiplantae</taxon>
        <taxon>Streptophyta</taxon>
        <taxon>Embryophyta</taxon>
        <taxon>Tracheophyta</taxon>
        <taxon>Spermatophyta</taxon>
        <taxon>Magnoliopsida</taxon>
        <taxon>eudicotyledons</taxon>
        <taxon>Gunneridae</taxon>
        <taxon>Pentapetalae</taxon>
        <taxon>rosids</taxon>
        <taxon>fabids</taxon>
        <taxon>Fabales</taxon>
        <taxon>Fabaceae</taxon>
        <taxon>Papilionoideae</taxon>
        <taxon>50 kb inversion clade</taxon>
        <taxon>NPAAA clade</taxon>
        <taxon>Hologalegina</taxon>
        <taxon>IRL clade</taxon>
        <taxon>Fabeae</taxon>
        <taxon>Lathyrus</taxon>
    </lineage>
</organism>
<evidence type="ECO:0000259" key="5">
    <source>
        <dbReference type="PROSITE" id="PS50097"/>
    </source>
</evidence>
<dbReference type="InterPro" id="IPR011705">
    <property type="entry name" value="BACK"/>
</dbReference>
<evidence type="ECO:0000256" key="1">
    <source>
        <dbReference type="ARBA" id="ARBA00002668"/>
    </source>
</evidence>
<evidence type="ECO:0000313" key="6">
    <source>
        <dbReference type="EMBL" id="KAI5423888.1"/>
    </source>
</evidence>
<dbReference type="InterPro" id="IPR011333">
    <property type="entry name" value="SKP1/BTB/POZ_sf"/>
</dbReference>
<reference evidence="6 7" key="1">
    <citation type="journal article" date="2022" name="Nat. Genet.">
        <title>Improved pea reference genome and pan-genome highlight genomic features and evolutionary characteristics.</title>
        <authorList>
            <person name="Yang T."/>
            <person name="Liu R."/>
            <person name="Luo Y."/>
            <person name="Hu S."/>
            <person name="Wang D."/>
            <person name="Wang C."/>
            <person name="Pandey M.K."/>
            <person name="Ge S."/>
            <person name="Xu Q."/>
            <person name="Li N."/>
            <person name="Li G."/>
            <person name="Huang Y."/>
            <person name="Saxena R.K."/>
            <person name="Ji Y."/>
            <person name="Li M."/>
            <person name="Yan X."/>
            <person name="He Y."/>
            <person name="Liu Y."/>
            <person name="Wang X."/>
            <person name="Xiang C."/>
            <person name="Varshney R.K."/>
            <person name="Ding H."/>
            <person name="Gao S."/>
            <person name="Zong X."/>
        </authorList>
    </citation>
    <scope>NUCLEOTIDE SEQUENCE [LARGE SCALE GENOMIC DNA]</scope>
    <source>
        <strain evidence="6 7">cv. Zhongwan 6</strain>
    </source>
</reference>
<dbReference type="GO" id="GO:0005634">
    <property type="term" value="C:nucleus"/>
    <property type="evidence" value="ECO:0007669"/>
    <property type="project" value="TreeGrafter"/>
</dbReference>
<dbReference type="InterPro" id="IPR002083">
    <property type="entry name" value="MATH/TRAF_dom"/>
</dbReference>
<dbReference type="GO" id="GO:0012505">
    <property type="term" value="C:endomembrane system"/>
    <property type="evidence" value="ECO:0007669"/>
    <property type="project" value="UniProtKB-SubCell"/>
</dbReference>
<dbReference type="FunFam" id="1.25.40.420:FF:000008">
    <property type="entry name" value="BTB/POZ domain-containing protein POB1"/>
    <property type="match status" value="1"/>
</dbReference>
<proteinExistence type="predicted"/>
<dbReference type="CDD" id="cd18186">
    <property type="entry name" value="BTB_POZ_ZBTB_KLHL-like"/>
    <property type="match status" value="1"/>
</dbReference>
<gene>
    <name evidence="6" type="ORF">KIW84_030200</name>
</gene>
<dbReference type="InterPro" id="IPR045890">
    <property type="entry name" value="POB1-like"/>
</dbReference>
<dbReference type="Gene3D" id="3.30.710.10">
    <property type="entry name" value="Potassium Channel Kv1.1, Chain A"/>
    <property type="match status" value="1"/>
</dbReference>
<evidence type="ECO:0000256" key="3">
    <source>
        <dbReference type="ARBA" id="ARBA00004906"/>
    </source>
</evidence>
<dbReference type="Pfam" id="PF07707">
    <property type="entry name" value="BACK"/>
    <property type="match status" value="1"/>
</dbReference>
<comment type="subcellular location">
    <subcellularLocation>
        <location evidence="2">Endomembrane system</location>
        <topology evidence="2">Peripheral membrane protein</topology>
    </subcellularLocation>
</comment>
<dbReference type="SMART" id="SM00875">
    <property type="entry name" value="BACK"/>
    <property type="match status" value="1"/>
</dbReference>
<dbReference type="Pfam" id="PF00651">
    <property type="entry name" value="BTB"/>
    <property type="match status" value="1"/>
</dbReference>
<dbReference type="SUPFAM" id="SSF49599">
    <property type="entry name" value="TRAF domain-like"/>
    <property type="match status" value="1"/>
</dbReference>
<protein>
    <submittedName>
        <fullName evidence="6">Variant 2, Boi protein</fullName>
    </submittedName>
</protein>
<dbReference type="SMART" id="SM00225">
    <property type="entry name" value="BTB"/>
    <property type="match status" value="1"/>
</dbReference>
<dbReference type="PROSITE" id="PS50097">
    <property type="entry name" value="BTB"/>
    <property type="match status" value="1"/>
</dbReference>
<keyword evidence="4" id="KW-0833">Ubl conjugation pathway</keyword>
<dbReference type="PANTHER" id="PTHR46336:SF3">
    <property type="entry name" value="BTB_POZ DOMAIN-CONTAINING PROTEIN POB1"/>
    <property type="match status" value="1"/>
</dbReference>
<dbReference type="CDD" id="cd00121">
    <property type="entry name" value="MATH"/>
    <property type="match status" value="1"/>
</dbReference>
<dbReference type="Gene3D" id="1.25.40.420">
    <property type="match status" value="1"/>
</dbReference>
<dbReference type="SUPFAM" id="SSF54695">
    <property type="entry name" value="POZ domain"/>
    <property type="match status" value="1"/>
</dbReference>
<evidence type="ECO:0000313" key="7">
    <source>
        <dbReference type="Proteomes" id="UP001058974"/>
    </source>
</evidence>